<dbReference type="AlphaFoldDB" id="U6I8Q5"/>
<name>U6I8Q5_ECHMU</name>
<dbReference type="EMBL" id="LN902845">
    <property type="protein sequence ID" value="CDS43755.1"/>
    <property type="molecule type" value="Genomic_DNA"/>
</dbReference>
<accession>U6I8Q5</accession>
<proteinExistence type="predicted"/>
<feature type="region of interest" description="Disordered" evidence="1">
    <location>
        <begin position="47"/>
        <end position="125"/>
    </location>
</feature>
<dbReference type="EMBL" id="LN902845">
    <property type="protein sequence ID" value="CDS43756.1"/>
    <property type="molecule type" value="Genomic_DNA"/>
</dbReference>
<dbReference type="OrthoDB" id="6314688at2759"/>
<protein>
    <submittedName>
        <fullName evidence="3">Uncharacterized protein</fullName>
    </submittedName>
</protein>
<reference evidence="3" key="1">
    <citation type="journal article" date="2013" name="Nature">
        <title>The genomes of four tapeworm species reveal adaptations to parasitism.</title>
        <authorList>
            <person name="Tsai I.J."/>
            <person name="Zarowiecki M."/>
            <person name="Holroyd N."/>
            <person name="Garciarrubio A."/>
            <person name="Sanchez-Flores A."/>
            <person name="Brooks K.L."/>
            <person name="Tracey A."/>
            <person name="Bobes R.J."/>
            <person name="Fragoso G."/>
            <person name="Sciutto E."/>
            <person name="Aslett M."/>
            <person name="Beasley H."/>
            <person name="Bennett H.M."/>
            <person name="Cai J."/>
            <person name="Camicia F."/>
            <person name="Clark R."/>
            <person name="Cucher M."/>
            <person name="De Silva N."/>
            <person name="Day T.A."/>
            <person name="Deplazes P."/>
            <person name="Estrada K."/>
            <person name="Fernandez C."/>
            <person name="Holland P.W."/>
            <person name="Hou J."/>
            <person name="Hu S."/>
            <person name="Huckvale T."/>
            <person name="Hung S.S."/>
            <person name="Kamenetzky L."/>
            <person name="Keane J.A."/>
            <person name="Kiss F."/>
            <person name="Koziol U."/>
            <person name="Lambert O."/>
            <person name="Liu K."/>
            <person name="Luo X."/>
            <person name="Luo Y."/>
            <person name="Macchiaroli N."/>
            <person name="Nichol S."/>
            <person name="Paps J."/>
            <person name="Parkinson J."/>
            <person name="Pouchkina-Stantcheva N."/>
            <person name="Riddiford N."/>
            <person name="Rosenzvit M."/>
            <person name="Salinas G."/>
            <person name="Wasmuth J.D."/>
            <person name="Zamanian M."/>
            <person name="Zheng Y."/>
            <person name="Cai X."/>
            <person name="Soberon X."/>
            <person name="Olson P.D."/>
            <person name="Laclette J.P."/>
            <person name="Brehm K."/>
            <person name="Berriman M."/>
            <person name="Garciarrubio A."/>
            <person name="Bobes R.J."/>
            <person name="Fragoso G."/>
            <person name="Sanchez-Flores A."/>
            <person name="Estrada K."/>
            <person name="Cevallos M.A."/>
            <person name="Morett E."/>
            <person name="Gonzalez V."/>
            <person name="Portillo T."/>
            <person name="Ochoa-Leyva A."/>
            <person name="Jose M.V."/>
            <person name="Sciutto E."/>
            <person name="Landa A."/>
            <person name="Jimenez L."/>
            <person name="Valdes V."/>
            <person name="Carrero J.C."/>
            <person name="Larralde C."/>
            <person name="Morales-Montor J."/>
            <person name="Limon-Lason J."/>
            <person name="Soberon X."/>
            <person name="Laclette J.P."/>
        </authorList>
    </citation>
    <scope>NUCLEOTIDE SEQUENCE [LARGE SCALE GENOMIC DNA]</scope>
</reference>
<keyword evidence="4" id="KW-1185">Reference proteome</keyword>
<feature type="compositionally biased region" description="Polar residues" evidence="1">
    <location>
        <begin position="108"/>
        <end position="125"/>
    </location>
</feature>
<organism evidence="3 4">
    <name type="scientific">Echinococcus multilocularis</name>
    <name type="common">Fox tapeworm</name>
    <dbReference type="NCBI Taxonomy" id="6211"/>
    <lineage>
        <taxon>Eukaryota</taxon>
        <taxon>Metazoa</taxon>
        <taxon>Spiralia</taxon>
        <taxon>Lophotrochozoa</taxon>
        <taxon>Platyhelminthes</taxon>
        <taxon>Cestoda</taxon>
        <taxon>Eucestoda</taxon>
        <taxon>Cyclophyllidea</taxon>
        <taxon>Taeniidae</taxon>
        <taxon>Echinococcus</taxon>
    </lineage>
</organism>
<sequence length="141" mass="16143">MGLMMSSEPRRRLFGTRDTNQAADGNLHNVLQELNKNFDSIYSLTNDSKQHRKRSMSWSLENKGSIPEFYSRPPKRKRLVPKSPETKAAPTKDSSTSPIRRKLKELNIKQSKWGANNSKCSPSPQVHKTIQILREVTNCPH</sequence>
<reference evidence="3" key="2">
    <citation type="submission" date="2015-11" db="EMBL/GenBank/DDBJ databases">
        <authorList>
            <person name="Zhang Y."/>
            <person name="Guo Z."/>
        </authorList>
    </citation>
    <scope>NUCLEOTIDE SEQUENCE</scope>
</reference>
<evidence type="ECO:0000313" key="2">
    <source>
        <dbReference type="EMBL" id="CDS43755.1"/>
    </source>
</evidence>
<gene>
    <name evidence="2" type="ORF">EmuJ_001155600</name>
    <name evidence="3" type="ORF">EmuJ_001155700</name>
</gene>
<dbReference type="Proteomes" id="UP000017246">
    <property type="component" value="Unassembled WGS sequence"/>
</dbReference>
<evidence type="ECO:0000313" key="4">
    <source>
        <dbReference type="Proteomes" id="UP000017246"/>
    </source>
</evidence>
<evidence type="ECO:0000256" key="1">
    <source>
        <dbReference type="SAM" id="MobiDB-lite"/>
    </source>
</evidence>
<evidence type="ECO:0000313" key="3">
    <source>
        <dbReference type="EMBL" id="CDS43756.1"/>
    </source>
</evidence>